<reference evidence="1 2" key="1">
    <citation type="submission" date="2018-07" db="EMBL/GenBank/DDBJ databases">
        <title>Genome sequences of Haloplanus salinus JCM 18368T.</title>
        <authorList>
            <person name="Kim Y.B."/>
            <person name="Roh S.W."/>
        </authorList>
    </citation>
    <scope>NUCLEOTIDE SEQUENCE [LARGE SCALE GENOMIC DNA]</scope>
    <source>
        <strain evidence="1 2">JCM 18368</strain>
    </source>
</reference>
<dbReference type="PROSITE" id="PS51318">
    <property type="entry name" value="TAT"/>
    <property type="match status" value="1"/>
</dbReference>
<dbReference type="InterPro" id="IPR006311">
    <property type="entry name" value="TAT_signal"/>
</dbReference>
<dbReference type="EMBL" id="QPHM01000001">
    <property type="protein sequence ID" value="RCU46843.1"/>
    <property type="molecule type" value="Genomic_DNA"/>
</dbReference>
<proteinExistence type="predicted"/>
<organism evidence="1 2">
    <name type="scientific">Haloplanus salinus</name>
    <dbReference type="NCBI Taxonomy" id="1126245"/>
    <lineage>
        <taxon>Archaea</taxon>
        <taxon>Methanobacteriati</taxon>
        <taxon>Methanobacteriota</taxon>
        <taxon>Stenosarchaea group</taxon>
        <taxon>Halobacteria</taxon>
        <taxon>Halobacteriales</taxon>
        <taxon>Haloferacaceae</taxon>
        <taxon>Haloplanus</taxon>
    </lineage>
</organism>
<dbReference type="AlphaFoldDB" id="A0A368N9Y3"/>
<dbReference type="Proteomes" id="UP000252189">
    <property type="component" value="Unassembled WGS sequence"/>
</dbReference>
<gene>
    <name evidence="1" type="ORF">DU504_05710</name>
</gene>
<dbReference type="RefSeq" id="WP_114448394.1">
    <property type="nucleotide sequence ID" value="NZ_QPHM01000001.1"/>
</dbReference>
<dbReference type="OrthoDB" id="194307at2157"/>
<sequence length="61" mass="6209">MSSFTTSRRQLLRWVGATGTVGLAGCTGGDDGSELVATLGADVSTHDPTGRLAASTTVRIE</sequence>
<protein>
    <submittedName>
        <fullName evidence="1">Uncharacterized protein</fullName>
    </submittedName>
</protein>
<keyword evidence="2" id="KW-1185">Reference proteome</keyword>
<evidence type="ECO:0000313" key="2">
    <source>
        <dbReference type="Proteomes" id="UP000252189"/>
    </source>
</evidence>
<accession>A0A368N9Y3</accession>
<comment type="caution">
    <text evidence="1">The sequence shown here is derived from an EMBL/GenBank/DDBJ whole genome shotgun (WGS) entry which is preliminary data.</text>
</comment>
<name>A0A368N9Y3_9EURY</name>
<evidence type="ECO:0000313" key="1">
    <source>
        <dbReference type="EMBL" id="RCU46843.1"/>
    </source>
</evidence>